<reference evidence="2 3" key="1">
    <citation type="submission" date="2019-07" db="EMBL/GenBank/DDBJ databases">
        <title>Genomics analysis of Aphanomyces spp. identifies a new class of oomycete effector associated with host adaptation.</title>
        <authorList>
            <person name="Gaulin E."/>
        </authorList>
    </citation>
    <scope>NUCLEOTIDE SEQUENCE [LARGE SCALE GENOMIC DNA]</scope>
    <source>
        <strain evidence="2 3">ATCC 201684</strain>
    </source>
</reference>
<keyword evidence="3" id="KW-1185">Reference proteome</keyword>
<accession>A0A6G0WAT8</accession>
<evidence type="ECO:0000313" key="3">
    <source>
        <dbReference type="Proteomes" id="UP000481153"/>
    </source>
</evidence>
<name>A0A6G0WAT8_9STRA</name>
<organism evidence="2 3">
    <name type="scientific">Aphanomyces euteiches</name>
    <dbReference type="NCBI Taxonomy" id="100861"/>
    <lineage>
        <taxon>Eukaryota</taxon>
        <taxon>Sar</taxon>
        <taxon>Stramenopiles</taxon>
        <taxon>Oomycota</taxon>
        <taxon>Saprolegniomycetes</taxon>
        <taxon>Saprolegniales</taxon>
        <taxon>Verrucalvaceae</taxon>
        <taxon>Aphanomyces</taxon>
    </lineage>
</organism>
<feature type="region of interest" description="Disordered" evidence="1">
    <location>
        <begin position="232"/>
        <end position="254"/>
    </location>
</feature>
<dbReference type="VEuPathDB" id="FungiDB:AeMF1_015655"/>
<sequence length="330" mass="36477">MGNGIEIDLELEENDKLPPLIDVNGEEITGEKFSFSPVGIGIVDEELSEHSNVSSPKVRIKSDVTSEIIGPLEPTYIESTEDIGVMDEEVKNFKVGVSNAVGFDPAVTVRNHEPVDRKLKATENEVEVPSRILKTGPAPYLETKESEAVMLDTSYVAAVVSSDENCEEVGTHELGEPTISQVVGGRNDRLRTMTNETIVVGEDEESPSEENSEAELNAERSGYKSIIKPRMLGRNGKSKHEKARKGDDEVELKPVFSDEQLEAIRQGDFSGIEENHFVEIEDRLYPISKKAIIDQVSKIRAERKDPTNQEIMNELSAILGRNVKAEEAKS</sequence>
<evidence type="ECO:0000256" key="1">
    <source>
        <dbReference type="SAM" id="MobiDB-lite"/>
    </source>
</evidence>
<proteinExistence type="predicted"/>
<comment type="caution">
    <text evidence="2">The sequence shown here is derived from an EMBL/GenBank/DDBJ whole genome shotgun (WGS) entry which is preliminary data.</text>
</comment>
<dbReference type="Proteomes" id="UP000481153">
    <property type="component" value="Unassembled WGS sequence"/>
</dbReference>
<protein>
    <submittedName>
        <fullName evidence="2">Uncharacterized protein</fullName>
    </submittedName>
</protein>
<evidence type="ECO:0000313" key="2">
    <source>
        <dbReference type="EMBL" id="KAF0724357.1"/>
    </source>
</evidence>
<gene>
    <name evidence="2" type="ORF">Ae201684_017018</name>
</gene>
<dbReference type="EMBL" id="VJMJ01000273">
    <property type="protein sequence ID" value="KAF0724357.1"/>
    <property type="molecule type" value="Genomic_DNA"/>
</dbReference>
<dbReference type="AlphaFoldDB" id="A0A6G0WAT8"/>